<proteinExistence type="predicted"/>
<feature type="compositionally biased region" description="Polar residues" evidence="1">
    <location>
        <begin position="1"/>
        <end position="12"/>
    </location>
</feature>
<dbReference type="EMBL" id="JAGSYN010000125">
    <property type="protein sequence ID" value="KAG7663636.1"/>
    <property type="molecule type" value="Genomic_DNA"/>
</dbReference>
<dbReference type="Proteomes" id="UP000694255">
    <property type="component" value="Unassembled WGS sequence"/>
</dbReference>
<accession>A0A8J5QFR1</accession>
<organism evidence="2 3">
    <name type="scientific">[Candida] subhashii</name>
    <dbReference type="NCBI Taxonomy" id="561895"/>
    <lineage>
        <taxon>Eukaryota</taxon>
        <taxon>Fungi</taxon>
        <taxon>Dikarya</taxon>
        <taxon>Ascomycota</taxon>
        <taxon>Saccharomycotina</taxon>
        <taxon>Pichiomycetes</taxon>
        <taxon>Debaryomycetaceae</taxon>
        <taxon>Spathaspora</taxon>
    </lineage>
</organism>
<feature type="region of interest" description="Disordered" evidence="1">
    <location>
        <begin position="1"/>
        <end position="46"/>
    </location>
</feature>
<evidence type="ECO:0000256" key="1">
    <source>
        <dbReference type="SAM" id="MobiDB-lite"/>
    </source>
</evidence>
<gene>
    <name evidence="2" type="ORF">J8A68_002885</name>
</gene>
<keyword evidence="3" id="KW-1185">Reference proteome</keyword>
<feature type="compositionally biased region" description="Polar residues" evidence="1">
    <location>
        <begin position="166"/>
        <end position="183"/>
    </location>
</feature>
<protein>
    <recommendedName>
        <fullName evidence="4">Extracellular mutant protein 11 C-terminal domain-containing protein</fullName>
    </recommendedName>
</protein>
<dbReference type="AlphaFoldDB" id="A0A8J5QFR1"/>
<sequence>MSKQRPINSSDSDLYIVSIPSPTRKRTQPHSGIKKSRAKKSSNAAAKIHVSDVSKYLVPIPVSNENESSIQTPNQSYTKSGNGSSWVSNKNTPPEIQQPTPPPQPPPKKHKKHNQVKHETPQETNQTSEMLTSNQEVQDYDSSIVVVEPAILEEQPKEQGSRQLKRSQTVGEDSNLDTSYRSPFGLNNSPLSAVVPGTEDTSSELVEISKMNNIPLDLSFQNWCETATSIMNEKTHLMKQLMLNRYKFFIRFQVLNSLVNSYAADLGIHETKLLEKIQKIRKMMEEMVSLTTEL</sequence>
<reference evidence="2 3" key="1">
    <citation type="journal article" date="2021" name="DNA Res.">
        <title>Genome analysis of Candida subhashii reveals its hybrid nature and dual mitochondrial genome conformations.</title>
        <authorList>
            <person name="Mixao V."/>
            <person name="Hegedusova E."/>
            <person name="Saus E."/>
            <person name="Pryszcz L.P."/>
            <person name="Cillingova A."/>
            <person name="Nosek J."/>
            <person name="Gabaldon T."/>
        </authorList>
    </citation>
    <scope>NUCLEOTIDE SEQUENCE [LARGE SCALE GENOMIC DNA]</scope>
    <source>
        <strain evidence="2 3">CBS 10753</strain>
    </source>
</reference>
<feature type="compositionally biased region" description="Basic residues" evidence="1">
    <location>
        <begin position="23"/>
        <end position="40"/>
    </location>
</feature>
<dbReference type="OrthoDB" id="4018387at2759"/>
<dbReference type="GeneID" id="73469686"/>
<dbReference type="RefSeq" id="XP_049263868.1">
    <property type="nucleotide sequence ID" value="XM_049406681.1"/>
</dbReference>
<name>A0A8J5QFR1_9ASCO</name>
<evidence type="ECO:0000313" key="3">
    <source>
        <dbReference type="Proteomes" id="UP000694255"/>
    </source>
</evidence>
<evidence type="ECO:0000313" key="2">
    <source>
        <dbReference type="EMBL" id="KAG7663636.1"/>
    </source>
</evidence>
<comment type="caution">
    <text evidence="2">The sequence shown here is derived from an EMBL/GenBank/DDBJ whole genome shotgun (WGS) entry which is preliminary data.</text>
</comment>
<feature type="compositionally biased region" description="Polar residues" evidence="1">
    <location>
        <begin position="122"/>
        <end position="137"/>
    </location>
</feature>
<feature type="region of interest" description="Disordered" evidence="1">
    <location>
        <begin position="152"/>
        <end position="183"/>
    </location>
</feature>
<feature type="region of interest" description="Disordered" evidence="1">
    <location>
        <begin position="65"/>
        <end position="137"/>
    </location>
</feature>
<feature type="compositionally biased region" description="Polar residues" evidence="1">
    <location>
        <begin position="65"/>
        <end position="92"/>
    </location>
</feature>
<evidence type="ECO:0008006" key="4">
    <source>
        <dbReference type="Google" id="ProtNLM"/>
    </source>
</evidence>